<accession>A0A8H4LNN4</accession>
<evidence type="ECO:0000256" key="3">
    <source>
        <dbReference type="SAM" id="MobiDB-lite"/>
    </source>
</evidence>
<name>A0A8H4LNN4_9HYPO</name>
<dbReference type="PANTHER" id="PTHR46910:SF25">
    <property type="entry name" value="ABC-TRANSPORTER-REGULATING TRANSCRIPTION FACTOR"/>
    <property type="match status" value="1"/>
</dbReference>
<dbReference type="PANTHER" id="PTHR46910">
    <property type="entry name" value="TRANSCRIPTION FACTOR PDR1"/>
    <property type="match status" value="1"/>
</dbReference>
<dbReference type="GO" id="GO:0006351">
    <property type="term" value="P:DNA-templated transcription"/>
    <property type="evidence" value="ECO:0007669"/>
    <property type="project" value="InterPro"/>
</dbReference>
<feature type="region of interest" description="Disordered" evidence="3">
    <location>
        <begin position="56"/>
        <end position="75"/>
    </location>
</feature>
<dbReference type="GO" id="GO:0003677">
    <property type="term" value="F:DNA binding"/>
    <property type="evidence" value="ECO:0007669"/>
    <property type="project" value="InterPro"/>
</dbReference>
<keyword evidence="6" id="KW-1185">Reference proteome</keyword>
<dbReference type="Proteomes" id="UP000554235">
    <property type="component" value="Unassembled WGS sequence"/>
</dbReference>
<evidence type="ECO:0000313" key="5">
    <source>
        <dbReference type="EMBL" id="KAF4471443.1"/>
    </source>
</evidence>
<dbReference type="GO" id="GO:0008270">
    <property type="term" value="F:zinc ion binding"/>
    <property type="evidence" value="ECO:0007669"/>
    <property type="project" value="InterPro"/>
</dbReference>
<comment type="caution">
    <text evidence="5">The sequence shown here is derived from an EMBL/GenBank/DDBJ whole genome shotgun (WGS) entry which is preliminary data.</text>
</comment>
<keyword evidence="2" id="KW-0539">Nucleus</keyword>
<feature type="region of interest" description="Disordered" evidence="3">
    <location>
        <begin position="96"/>
        <end position="120"/>
    </location>
</feature>
<gene>
    <name evidence="5" type="ORF">FALBO_1648</name>
</gene>
<dbReference type="Gene3D" id="4.10.240.10">
    <property type="entry name" value="Zn(2)-C6 fungal-type DNA-binding domain"/>
    <property type="match status" value="1"/>
</dbReference>
<evidence type="ECO:0000256" key="1">
    <source>
        <dbReference type="ARBA" id="ARBA00022723"/>
    </source>
</evidence>
<dbReference type="SUPFAM" id="SSF57701">
    <property type="entry name" value="Zn2/Cys6 DNA-binding domain"/>
    <property type="match status" value="1"/>
</dbReference>
<feature type="compositionally biased region" description="Low complexity" evidence="3">
    <location>
        <begin position="57"/>
        <end position="66"/>
    </location>
</feature>
<dbReference type="Pfam" id="PF00172">
    <property type="entry name" value="Zn_clus"/>
    <property type="match status" value="1"/>
</dbReference>
<evidence type="ECO:0000259" key="4">
    <source>
        <dbReference type="PROSITE" id="PS50048"/>
    </source>
</evidence>
<dbReference type="SMART" id="SM00906">
    <property type="entry name" value="Fungal_trans"/>
    <property type="match status" value="1"/>
</dbReference>
<dbReference type="InterPro" id="IPR001138">
    <property type="entry name" value="Zn2Cys6_DnaBD"/>
</dbReference>
<dbReference type="OrthoDB" id="2123952at2759"/>
<protein>
    <submittedName>
        <fullName evidence="5">Transcriptional regulator</fullName>
    </submittedName>
</protein>
<organism evidence="5 6">
    <name type="scientific">Fusarium albosuccineum</name>
    <dbReference type="NCBI Taxonomy" id="1237068"/>
    <lineage>
        <taxon>Eukaryota</taxon>
        <taxon>Fungi</taxon>
        <taxon>Dikarya</taxon>
        <taxon>Ascomycota</taxon>
        <taxon>Pezizomycotina</taxon>
        <taxon>Sordariomycetes</taxon>
        <taxon>Hypocreomycetidae</taxon>
        <taxon>Hypocreales</taxon>
        <taxon>Nectriaceae</taxon>
        <taxon>Fusarium</taxon>
        <taxon>Fusarium decemcellulare species complex</taxon>
    </lineage>
</organism>
<dbReference type="SMART" id="SM00066">
    <property type="entry name" value="GAL4"/>
    <property type="match status" value="1"/>
</dbReference>
<dbReference type="CDD" id="cd00067">
    <property type="entry name" value="GAL4"/>
    <property type="match status" value="1"/>
</dbReference>
<evidence type="ECO:0000256" key="2">
    <source>
        <dbReference type="ARBA" id="ARBA00023242"/>
    </source>
</evidence>
<dbReference type="InterPro" id="IPR036864">
    <property type="entry name" value="Zn2-C6_fun-type_DNA-bd_sf"/>
</dbReference>
<dbReference type="AlphaFoldDB" id="A0A8H4LNN4"/>
<keyword evidence="1" id="KW-0479">Metal-binding</keyword>
<dbReference type="InterPro" id="IPR007219">
    <property type="entry name" value="XnlR_reg_dom"/>
</dbReference>
<feature type="domain" description="Zn(2)-C6 fungal-type" evidence="4">
    <location>
        <begin position="18"/>
        <end position="48"/>
    </location>
</feature>
<dbReference type="CDD" id="cd12148">
    <property type="entry name" value="fungal_TF_MHR"/>
    <property type="match status" value="1"/>
</dbReference>
<feature type="compositionally biased region" description="Low complexity" evidence="3">
    <location>
        <begin position="102"/>
        <end position="115"/>
    </location>
</feature>
<dbReference type="InterPro" id="IPR050987">
    <property type="entry name" value="AtrR-like"/>
</dbReference>
<reference evidence="5 6" key="1">
    <citation type="submission" date="2020-01" db="EMBL/GenBank/DDBJ databases">
        <title>Identification and distribution of gene clusters putatively required for synthesis of sphingolipid metabolism inhibitors in phylogenetically diverse species of the filamentous fungus Fusarium.</title>
        <authorList>
            <person name="Kim H.-S."/>
            <person name="Busman M."/>
            <person name="Brown D.W."/>
            <person name="Divon H."/>
            <person name="Uhlig S."/>
            <person name="Proctor R.H."/>
        </authorList>
    </citation>
    <scope>NUCLEOTIDE SEQUENCE [LARGE SCALE GENOMIC DNA]</scope>
    <source>
        <strain evidence="5 6">NRRL 20459</strain>
    </source>
</reference>
<proteinExistence type="predicted"/>
<sequence>MSDNTPPEENAQANRRKACDLCFTKKIKCDMLKPVCSNCILYNTDCRTSIIRRKANPARVRAAPRPQQEENGRSEALEARLARIEEQLQLVLNAARDAAPRPQQSSHQQSPESHSTGSEATEGVFNAENEIYSGLAQSGSQSSSWKFDPVHPMIYEGPEPADSMALPPVEEVLPIVDHYFSTFNAVIPLFQQPAFMKILHAWYNQPNGRDRATWAAIQIVMALGYRTPQLALTDTQMVHVERADQCLRNAQTVVSELVTRDQDLLGVQILLGIVMLFQNSRDPKPASVIIGTAVRLAHRLQLHSNEAGEFFPAAEAEQRSRVFWIAYTLDKDICLRANTPSCQFDEDVDIALPTLAPTDSAGLIWTQNGQVHFNYHRRRVELAYIEGKVYDLLYSNRASKVRGQERQRRVVRLQAMLDQWYDRIPTVFHIDHVASTVGPSQLVQMTKMHHAFLLAEVMTHGIYSHNADWVKRISSFSRAAIGDLKIQGFSQYSCGPTEAQSPPLPEGWTKCVEVSRGCMRLFQNATPTECLVWQCSCSHFSALIILLSNMIIEPGHQAIHVDQHLAVKAIDLFDKLLGVIDDPQFRTLRAVVGELSQKAEEAVALHRRELARTGRDIFETLNVDNGTDAPPELDFLPPNTVFDGIDGPFAGLDASVDFDSSIFDQPVNDGLETLEDGGMLDLIGFMR</sequence>
<dbReference type="GO" id="GO:0000981">
    <property type="term" value="F:DNA-binding transcription factor activity, RNA polymerase II-specific"/>
    <property type="evidence" value="ECO:0007669"/>
    <property type="project" value="InterPro"/>
</dbReference>
<dbReference type="PROSITE" id="PS50048">
    <property type="entry name" value="ZN2_CY6_FUNGAL_2"/>
    <property type="match status" value="1"/>
</dbReference>
<dbReference type="EMBL" id="JAADYS010000205">
    <property type="protein sequence ID" value="KAF4471443.1"/>
    <property type="molecule type" value="Genomic_DNA"/>
</dbReference>
<evidence type="ECO:0000313" key="6">
    <source>
        <dbReference type="Proteomes" id="UP000554235"/>
    </source>
</evidence>
<dbReference type="Pfam" id="PF04082">
    <property type="entry name" value="Fungal_trans"/>
    <property type="match status" value="1"/>
</dbReference>